<dbReference type="eggNOG" id="COG1135">
    <property type="taxonomic scope" value="Bacteria"/>
</dbReference>
<accession>E0U8G3</accession>
<name>E0U8G3_GLOV7</name>
<dbReference type="InterPro" id="IPR018449">
    <property type="entry name" value="NIL_domain"/>
</dbReference>
<dbReference type="KEGG" id="cyj:Cyan7822_0561"/>
<dbReference type="STRING" id="497965.Cyan7822_0561"/>
<dbReference type="EMBL" id="CP002198">
    <property type="protein sequence ID" value="ADN12599.1"/>
    <property type="molecule type" value="Genomic_DNA"/>
</dbReference>
<reference evidence="3" key="1">
    <citation type="journal article" date="2011" name="MBio">
        <title>Novel metabolic attributes of the genus Cyanothece, comprising a group of unicellular nitrogen-fixing Cyanobacteria.</title>
        <authorList>
            <person name="Bandyopadhyay A."/>
            <person name="Elvitigala T."/>
            <person name="Welsh E."/>
            <person name="Stockel J."/>
            <person name="Liberton M."/>
            <person name="Min H."/>
            <person name="Sherman L.A."/>
            <person name="Pakrasi H.B."/>
        </authorList>
    </citation>
    <scope>NUCLEOTIDE SEQUENCE [LARGE SCALE GENOMIC DNA]</scope>
    <source>
        <strain evidence="3">PCC 7822</strain>
    </source>
</reference>
<dbReference type="Gene3D" id="3.30.70.260">
    <property type="match status" value="1"/>
</dbReference>
<dbReference type="RefSeq" id="WP_013320709.1">
    <property type="nucleotide sequence ID" value="NC_014501.1"/>
</dbReference>
<keyword evidence="3" id="KW-1185">Reference proteome</keyword>
<dbReference type="SMART" id="SM00930">
    <property type="entry name" value="NIL"/>
    <property type="match status" value="1"/>
</dbReference>
<sequence>MTTPQPLHLDQSEFDRPTETRLKIKIPQKYQQQPIISRLTSHHGLEVNIVAALLGANSQNDGWFDLEIRGSSQQIDNALLDLAELDVEVWYQSGQEIDGW</sequence>
<protein>
    <submittedName>
        <fullName evidence="2">NIL domain protein</fullName>
    </submittedName>
</protein>
<gene>
    <name evidence="2" type="ordered locus">Cyan7822_0561</name>
</gene>
<dbReference type="Pfam" id="PF09383">
    <property type="entry name" value="NIL"/>
    <property type="match status" value="1"/>
</dbReference>
<dbReference type="Proteomes" id="UP000008206">
    <property type="component" value="Chromosome"/>
</dbReference>
<dbReference type="AlphaFoldDB" id="E0U8G3"/>
<feature type="domain" description="NIL" evidence="1">
    <location>
        <begin position="18"/>
        <end position="92"/>
    </location>
</feature>
<dbReference type="SUPFAM" id="SSF55021">
    <property type="entry name" value="ACT-like"/>
    <property type="match status" value="1"/>
</dbReference>
<dbReference type="OrthoDB" id="457861at2"/>
<organism evidence="2 3">
    <name type="scientific">Gloeothece verrucosa (strain PCC 7822)</name>
    <name type="common">Cyanothece sp. (strain PCC 7822)</name>
    <dbReference type="NCBI Taxonomy" id="497965"/>
    <lineage>
        <taxon>Bacteria</taxon>
        <taxon>Bacillati</taxon>
        <taxon>Cyanobacteriota</taxon>
        <taxon>Cyanophyceae</taxon>
        <taxon>Oscillatoriophycideae</taxon>
        <taxon>Chroococcales</taxon>
        <taxon>Aphanothecaceae</taxon>
        <taxon>Gloeothece</taxon>
        <taxon>Gloeothece verrucosa</taxon>
    </lineage>
</organism>
<proteinExistence type="predicted"/>
<dbReference type="InterPro" id="IPR045865">
    <property type="entry name" value="ACT-like_dom_sf"/>
</dbReference>
<evidence type="ECO:0000313" key="2">
    <source>
        <dbReference type="EMBL" id="ADN12599.1"/>
    </source>
</evidence>
<evidence type="ECO:0000313" key="3">
    <source>
        <dbReference type="Proteomes" id="UP000008206"/>
    </source>
</evidence>
<dbReference type="HOGENOM" id="CLU_168129_0_0_3"/>
<evidence type="ECO:0000259" key="1">
    <source>
        <dbReference type="SMART" id="SM00930"/>
    </source>
</evidence>